<feature type="compositionally biased region" description="Basic residues" evidence="2">
    <location>
        <begin position="65"/>
        <end position="76"/>
    </location>
</feature>
<dbReference type="AlphaFoldDB" id="Q4SFE4"/>
<accession>Q4SFE4</accession>
<reference evidence="3" key="1">
    <citation type="journal article" date="2004" name="Nature">
        <title>Genome duplication in the teleost fish Tetraodon nigroviridis reveals the early vertebrate proto-karyotype.</title>
        <authorList>
            <person name="Jaillon O."/>
            <person name="Aury J.-M."/>
            <person name="Brunet F."/>
            <person name="Petit J.-L."/>
            <person name="Stange-Thomann N."/>
            <person name="Mauceli E."/>
            <person name="Bouneau L."/>
            <person name="Fischer C."/>
            <person name="Ozouf-Costaz C."/>
            <person name="Bernot A."/>
            <person name="Nicaud S."/>
            <person name="Jaffe D."/>
            <person name="Fisher S."/>
            <person name="Lutfalla G."/>
            <person name="Dossat C."/>
            <person name="Segurens B."/>
            <person name="Dasilva C."/>
            <person name="Salanoubat M."/>
            <person name="Levy M."/>
            <person name="Boudet N."/>
            <person name="Castellano S."/>
            <person name="Anthouard V."/>
            <person name="Jubin C."/>
            <person name="Castelli V."/>
            <person name="Katinka M."/>
            <person name="Vacherie B."/>
            <person name="Biemont C."/>
            <person name="Skalli Z."/>
            <person name="Cattolico L."/>
            <person name="Poulain J."/>
            <person name="De Berardinis V."/>
            <person name="Cruaud C."/>
            <person name="Duprat S."/>
            <person name="Brottier P."/>
            <person name="Coutanceau J.-P."/>
            <person name="Gouzy J."/>
            <person name="Parra G."/>
            <person name="Lardier G."/>
            <person name="Chapple C."/>
            <person name="McKernan K.J."/>
            <person name="McEwan P."/>
            <person name="Bosak S."/>
            <person name="Kellis M."/>
            <person name="Volff J.-N."/>
            <person name="Guigo R."/>
            <person name="Zody M.C."/>
            <person name="Mesirov J."/>
            <person name="Lindblad-Toh K."/>
            <person name="Birren B."/>
            <person name="Nusbaum C."/>
            <person name="Kahn D."/>
            <person name="Robinson-Rechavi M."/>
            <person name="Laudet V."/>
            <person name="Schachter V."/>
            <person name="Quetier F."/>
            <person name="Saurin W."/>
            <person name="Scarpelli C."/>
            <person name="Wincker P."/>
            <person name="Lander E.S."/>
            <person name="Weissenbach J."/>
            <person name="Roest Crollius H."/>
        </authorList>
    </citation>
    <scope>NUCLEOTIDE SEQUENCE [LARGE SCALE GENOMIC DNA]</scope>
</reference>
<protein>
    <submittedName>
        <fullName evidence="3">(spotted green pufferfish) hypothetical protein</fullName>
    </submittedName>
</protein>
<reference evidence="3" key="2">
    <citation type="submission" date="2004-02" db="EMBL/GenBank/DDBJ databases">
        <authorList>
            <consortium name="Genoscope"/>
            <consortium name="Whitehead Institute Centre for Genome Research"/>
        </authorList>
    </citation>
    <scope>NUCLEOTIDE SEQUENCE</scope>
</reference>
<proteinExistence type="predicted"/>
<feature type="region of interest" description="Disordered" evidence="2">
    <location>
        <begin position="1"/>
        <end position="79"/>
    </location>
</feature>
<gene>
    <name evidence="3" type="ORF">GSTENG00019137001</name>
</gene>
<name>Q4SFE4_TETNG</name>
<dbReference type="OrthoDB" id="8964459at2759"/>
<organism evidence="3">
    <name type="scientific">Tetraodon nigroviridis</name>
    <name type="common">Spotted green pufferfish</name>
    <name type="synonym">Chelonodon nigroviridis</name>
    <dbReference type="NCBI Taxonomy" id="99883"/>
    <lineage>
        <taxon>Eukaryota</taxon>
        <taxon>Metazoa</taxon>
        <taxon>Chordata</taxon>
        <taxon>Craniata</taxon>
        <taxon>Vertebrata</taxon>
        <taxon>Euteleostomi</taxon>
        <taxon>Actinopterygii</taxon>
        <taxon>Neopterygii</taxon>
        <taxon>Teleostei</taxon>
        <taxon>Neoteleostei</taxon>
        <taxon>Acanthomorphata</taxon>
        <taxon>Eupercaria</taxon>
        <taxon>Tetraodontiformes</taxon>
        <taxon>Tetradontoidea</taxon>
        <taxon>Tetraodontidae</taxon>
        <taxon>Tetraodon</taxon>
    </lineage>
</organism>
<comment type="caution">
    <text evidence="3">The sequence shown here is derived from an EMBL/GenBank/DDBJ whole genome shotgun (WGS) entry which is preliminary data.</text>
</comment>
<keyword evidence="1" id="KW-0597">Phosphoprotein</keyword>
<dbReference type="EMBL" id="CAAE01014604">
    <property type="protein sequence ID" value="CAG00638.1"/>
    <property type="molecule type" value="Genomic_DNA"/>
</dbReference>
<evidence type="ECO:0000313" key="3">
    <source>
        <dbReference type="EMBL" id="CAG00638.1"/>
    </source>
</evidence>
<sequence>MEGPSRSTGFRQSRRSRSQRDRERRRRRVNLAQDRATSMSSGSDREACGTNSVLGPGNRECRPGFGRHRPPRRRKRESVSCEEDVIDGFAIASFISLEALEVNTWVFTLDIELSFTQNH</sequence>
<feature type="compositionally biased region" description="Low complexity" evidence="2">
    <location>
        <begin position="1"/>
        <end position="11"/>
    </location>
</feature>
<evidence type="ECO:0000256" key="2">
    <source>
        <dbReference type="SAM" id="MobiDB-lite"/>
    </source>
</evidence>
<dbReference type="PANTHER" id="PTHR14429">
    <property type="entry name" value="FIBROSIN FAMILY MEMBER"/>
    <property type="match status" value="1"/>
</dbReference>
<evidence type="ECO:0000256" key="1">
    <source>
        <dbReference type="ARBA" id="ARBA00022553"/>
    </source>
</evidence>
<dbReference type="KEGG" id="tng:GSTEN00019137G001"/>
<dbReference type="InterPro" id="IPR023246">
    <property type="entry name" value="AUTS2"/>
</dbReference>
<dbReference type="PANTHER" id="PTHR14429:SF24">
    <property type="entry name" value="FIBROSIN"/>
    <property type="match status" value="1"/>
</dbReference>
<feature type="compositionally biased region" description="Basic residues" evidence="2">
    <location>
        <begin position="12"/>
        <end position="29"/>
    </location>
</feature>